<protein>
    <submittedName>
        <fullName evidence="1">Uncharacterized protein</fullName>
    </submittedName>
</protein>
<evidence type="ECO:0000313" key="1">
    <source>
        <dbReference type="EMBL" id="GIF26674.1"/>
    </source>
</evidence>
<comment type="caution">
    <text evidence="1">The sequence shown here is derived from an EMBL/GenBank/DDBJ whole genome shotgun (WGS) entry which is preliminary data.</text>
</comment>
<evidence type="ECO:0000313" key="2">
    <source>
        <dbReference type="Proteomes" id="UP000623608"/>
    </source>
</evidence>
<dbReference type="AlphaFoldDB" id="A0A919TYY9"/>
<name>A0A919TYY9_9ACTN</name>
<organism evidence="1 2">
    <name type="scientific">Paractinoplanes tereljensis</name>
    <dbReference type="NCBI Taxonomy" id="571912"/>
    <lineage>
        <taxon>Bacteria</taxon>
        <taxon>Bacillati</taxon>
        <taxon>Actinomycetota</taxon>
        <taxon>Actinomycetes</taxon>
        <taxon>Micromonosporales</taxon>
        <taxon>Micromonosporaceae</taxon>
        <taxon>Paractinoplanes</taxon>
    </lineage>
</organism>
<dbReference type="EMBL" id="BOMY01000063">
    <property type="protein sequence ID" value="GIF26674.1"/>
    <property type="molecule type" value="Genomic_DNA"/>
</dbReference>
<proteinExistence type="predicted"/>
<keyword evidence="2" id="KW-1185">Reference proteome</keyword>
<gene>
    <name evidence="1" type="ORF">Ate02nite_94040</name>
</gene>
<reference evidence="1" key="1">
    <citation type="submission" date="2021-01" db="EMBL/GenBank/DDBJ databases">
        <title>Whole genome shotgun sequence of Actinoplanes tereljensis NBRC 105297.</title>
        <authorList>
            <person name="Komaki H."/>
            <person name="Tamura T."/>
        </authorList>
    </citation>
    <scope>NUCLEOTIDE SEQUENCE</scope>
    <source>
        <strain evidence="1">NBRC 105297</strain>
    </source>
</reference>
<sequence>MGGLFDGFEGYRVVSESESRDALTKAHTLAPSARKHLPYWYSTQNSLGKAIAAAGFKARGVRTETETVEFVRRS</sequence>
<dbReference type="Proteomes" id="UP000623608">
    <property type="component" value="Unassembled WGS sequence"/>
</dbReference>
<accession>A0A919TYY9</accession>